<gene>
    <name evidence="16" type="ORF">GDO54_003542</name>
</gene>
<keyword evidence="9 12" id="KW-0807">Transducer</keyword>
<feature type="transmembrane region" description="Helical" evidence="14">
    <location>
        <begin position="111"/>
        <end position="130"/>
    </location>
</feature>
<feature type="transmembrane region" description="Helical" evidence="14">
    <location>
        <begin position="290"/>
        <end position="314"/>
    </location>
</feature>
<feature type="domain" description="G-protein coupled receptors family 1 profile" evidence="15">
    <location>
        <begin position="54"/>
        <end position="311"/>
    </location>
</feature>
<dbReference type="CDD" id="cd14999">
    <property type="entry name" value="7tmA_UII-R"/>
    <property type="match status" value="1"/>
</dbReference>
<sequence length="376" mass="42619">MDLLDQTYMDNHFGNISGNITNQGTFIEISNNDLIGMSIIGILLSLMCVAGVVGNFYTLVVICISMTTFTSMYTHILNLALADLLYLSTIPFIVHNSFVKDWYFGEVGCRVLLSLDLLTMHASIFILTIMSTERYIAVSKPFNTVRRSKRYRKSLACAIWVFSFLLTLPMMLMIHQEERILDNGTIRKLCTPTWSDEQYKIYLTVLFTTSILAPGVIIGYLYTKLARTYWISQTKSLLNKELTRSPKQKVIMMIFIIVLAFWACFLPFWIWQLVPLYSNEDLKLSVQTEIYVNNLVTCLTYGNSCINPFLYTLLSRNYKEYLRNRQKGGLGSLSLKGGTGYPSNPAKRSLSGGSNQGSETVTLTNTKPTVTTQHSV</sequence>
<comment type="function">
    <text evidence="10">High affinity receptor for urotensin-2 and urotensin-2B. The activity of this receptor is mediated by a G-protein that activate a phosphatidylinositol-calcium second messenger system.</text>
</comment>
<dbReference type="PROSITE" id="PS00237">
    <property type="entry name" value="G_PROTEIN_RECEP_F1_1"/>
    <property type="match status" value="1"/>
</dbReference>
<dbReference type="Proteomes" id="UP001181693">
    <property type="component" value="Unassembled WGS sequence"/>
</dbReference>
<comment type="similarity">
    <text evidence="12">Belongs to the G-protein coupled receptor 1 family.</text>
</comment>
<feature type="region of interest" description="Disordered" evidence="13">
    <location>
        <begin position="333"/>
        <end position="376"/>
    </location>
</feature>
<evidence type="ECO:0000256" key="11">
    <source>
        <dbReference type="ARBA" id="ARBA00032764"/>
    </source>
</evidence>
<feature type="transmembrane region" description="Helical" evidence="14">
    <location>
        <begin position="250"/>
        <end position="270"/>
    </location>
</feature>
<dbReference type="Gene3D" id="1.20.1070.10">
    <property type="entry name" value="Rhodopsin 7-helix transmembrane proteins"/>
    <property type="match status" value="1"/>
</dbReference>
<evidence type="ECO:0000256" key="13">
    <source>
        <dbReference type="SAM" id="MobiDB-lite"/>
    </source>
</evidence>
<name>A0AAV2ZNX6_PYXAD</name>
<dbReference type="Pfam" id="PF00001">
    <property type="entry name" value="7tm_1"/>
    <property type="match status" value="1"/>
</dbReference>
<evidence type="ECO:0000313" key="16">
    <source>
        <dbReference type="EMBL" id="DBA16119.1"/>
    </source>
</evidence>
<protein>
    <recommendedName>
        <fullName evidence="2">Urotensin-2 receptor</fullName>
    </recommendedName>
    <alternativeName>
        <fullName evidence="11">Urotensin II receptor</fullName>
    </alternativeName>
</protein>
<evidence type="ECO:0000256" key="1">
    <source>
        <dbReference type="ARBA" id="ARBA00004651"/>
    </source>
</evidence>
<dbReference type="GO" id="GO:0005886">
    <property type="term" value="C:plasma membrane"/>
    <property type="evidence" value="ECO:0007669"/>
    <property type="project" value="UniProtKB-SubCell"/>
</dbReference>
<comment type="caution">
    <text evidence="16">The sequence shown here is derived from an EMBL/GenBank/DDBJ whole genome shotgun (WGS) entry which is preliminary data.</text>
</comment>
<proteinExistence type="inferred from homology"/>
<feature type="compositionally biased region" description="Low complexity" evidence="13">
    <location>
        <begin position="360"/>
        <end position="376"/>
    </location>
</feature>
<evidence type="ECO:0000256" key="9">
    <source>
        <dbReference type="ARBA" id="ARBA00023224"/>
    </source>
</evidence>
<keyword evidence="5 14" id="KW-1133">Transmembrane helix</keyword>
<dbReference type="AlphaFoldDB" id="A0AAV2ZNX6"/>
<dbReference type="SUPFAM" id="SSF81321">
    <property type="entry name" value="Family A G protein-coupled receptor-like"/>
    <property type="match status" value="1"/>
</dbReference>
<evidence type="ECO:0000256" key="8">
    <source>
        <dbReference type="ARBA" id="ARBA00023170"/>
    </source>
</evidence>
<dbReference type="GO" id="GO:0007218">
    <property type="term" value="P:neuropeptide signaling pathway"/>
    <property type="evidence" value="ECO:0007669"/>
    <property type="project" value="TreeGrafter"/>
</dbReference>
<dbReference type="GO" id="GO:0001604">
    <property type="term" value="F:urotensin II receptor activity"/>
    <property type="evidence" value="ECO:0007669"/>
    <property type="project" value="InterPro"/>
</dbReference>
<evidence type="ECO:0000256" key="4">
    <source>
        <dbReference type="ARBA" id="ARBA00022692"/>
    </source>
</evidence>
<dbReference type="InterPro" id="IPR000670">
    <property type="entry name" value="Urot_II_rcpt"/>
</dbReference>
<evidence type="ECO:0000256" key="3">
    <source>
        <dbReference type="ARBA" id="ARBA00022475"/>
    </source>
</evidence>
<keyword evidence="6 12" id="KW-0297">G-protein coupled receptor</keyword>
<accession>A0AAV2ZNX6</accession>
<evidence type="ECO:0000256" key="10">
    <source>
        <dbReference type="ARBA" id="ARBA00025579"/>
    </source>
</evidence>
<evidence type="ECO:0000256" key="7">
    <source>
        <dbReference type="ARBA" id="ARBA00023136"/>
    </source>
</evidence>
<evidence type="ECO:0000256" key="14">
    <source>
        <dbReference type="SAM" id="Phobius"/>
    </source>
</evidence>
<keyword evidence="4 12" id="KW-0812">Transmembrane</keyword>
<keyword evidence="17" id="KW-1185">Reference proteome</keyword>
<feature type="transmembrane region" description="Helical" evidence="14">
    <location>
        <begin position="155"/>
        <end position="174"/>
    </location>
</feature>
<dbReference type="PRINTS" id="PR00647">
    <property type="entry name" value="UROTENSIN2R"/>
</dbReference>
<keyword evidence="7 14" id="KW-0472">Membrane</keyword>
<reference evidence="16" key="1">
    <citation type="thesis" date="2020" institute="ProQuest LLC" country="789 East Eisenhower Parkway, Ann Arbor, MI, USA">
        <title>Comparative Genomics and Chromosome Evolution.</title>
        <authorList>
            <person name="Mudd A.B."/>
        </authorList>
    </citation>
    <scope>NUCLEOTIDE SEQUENCE</scope>
    <source>
        <strain evidence="16">1538</strain>
        <tissue evidence="16">Blood</tissue>
    </source>
</reference>
<evidence type="ECO:0000256" key="6">
    <source>
        <dbReference type="ARBA" id="ARBA00023040"/>
    </source>
</evidence>
<dbReference type="InterPro" id="IPR017452">
    <property type="entry name" value="GPCR_Rhodpsn_7TM"/>
</dbReference>
<keyword evidence="8 12" id="KW-0675">Receptor</keyword>
<feature type="transmembrane region" description="Helical" evidence="14">
    <location>
        <begin position="201"/>
        <end position="222"/>
    </location>
</feature>
<keyword evidence="3" id="KW-1003">Cell membrane</keyword>
<dbReference type="GO" id="GO:0097746">
    <property type="term" value="P:blood vessel diameter maintenance"/>
    <property type="evidence" value="ECO:0007669"/>
    <property type="project" value="InterPro"/>
</dbReference>
<evidence type="ECO:0000256" key="2">
    <source>
        <dbReference type="ARBA" id="ARBA00014302"/>
    </source>
</evidence>
<feature type="transmembrane region" description="Helical" evidence="14">
    <location>
        <begin position="39"/>
        <end position="64"/>
    </location>
</feature>
<dbReference type="PROSITE" id="PS50262">
    <property type="entry name" value="G_PROTEIN_RECEP_F1_2"/>
    <property type="match status" value="1"/>
</dbReference>
<evidence type="ECO:0000256" key="12">
    <source>
        <dbReference type="RuleBase" id="RU000688"/>
    </source>
</evidence>
<comment type="subcellular location">
    <subcellularLocation>
        <location evidence="1">Cell membrane</location>
        <topology evidence="1">Multi-pass membrane protein</topology>
    </subcellularLocation>
</comment>
<dbReference type="InterPro" id="IPR000276">
    <property type="entry name" value="GPCR_Rhodpsn"/>
</dbReference>
<feature type="transmembrane region" description="Helical" evidence="14">
    <location>
        <begin position="76"/>
        <end position="99"/>
    </location>
</feature>
<evidence type="ECO:0000256" key="5">
    <source>
        <dbReference type="ARBA" id="ARBA00022989"/>
    </source>
</evidence>
<organism evidence="16 17">
    <name type="scientific">Pyxicephalus adspersus</name>
    <name type="common">African bullfrog</name>
    <dbReference type="NCBI Taxonomy" id="30357"/>
    <lineage>
        <taxon>Eukaryota</taxon>
        <taxon>Metazoa</taxon>
        <taxon>Chordata</taxon>
        <taxon>Craniata</taxon>
        <taxon>Vertebrata</taxon>
        <taxon>Euteleostomi</taxon>
        <taxon>Amphibia</taxon>
        <taxon>Batrachia</taxon>
        <taxon>Anura</taxon>
        <taxon>Neobatrachia</taxon>
        <taxon>Ranoidea</taxon>
        <taxon>Pyxicephalidae</taxon>
        <taxon>Pyxicephalinae</taxon>
        <taxon>Pyxicephalus</taxon>
    </lineage>
</organism>
<dbReference type="EMBL" id="DYDO01000011">
    <property type="protein sequence ID" value="DBA16119.1"/>
    <property type="molecule type" value="Genomic_DNA"/>
</dbReference>
<dbReference type="GO" id="GO:0008217">
    <property type="term" value="P:regulation of blood pressure"/>
    <property type="evidence" value="ECO:0007669"/>
    <property type="project" value="InterPro"/>
</dbReference>
<evidence type="ECO:0000259" key="15">
    <source>
        <dbReference type="PROSITE" id="PS50262"/>
    </source>
</evidence>
<evidence type="ECO:0000313" key="17">
    <source>
        <dbReference type="Proteomes" id="UP001181693"/>
    </source>
</evidence>
<dbReference type="PRINTS" id="PR00237">
    <property type="entry name" value="GPCRRHODOPSN"/>
</dbReference>
<dbReference type="PANTHER" id="PTHR24230:SF160">
    <property type="entry name" value="UROTENSIN-2 RECEPTOR"/>
    <property type="match status" value="1"/>
</dbReference>
<dbReference type="PANTHER" id="PTHR24230">
    <property type="entry name" value="G-PROTEIN COUPLED RECEPTOR"/>
    <property type="match status" value="1"/>
</dbReference>